<keyword evidence="7" id="KW-1185">Reference proteome</keyword>
<feature type="DNA-binding region" description="H-T-H motif" evidence="4">
    <location>
        <begin position="36"/>
        <end position="55"/>
    </location>
</feature>
<proteinExistence type="predicted"/>
<evidence type="ECO:0000256" key="4">
    <source>
        <dbReference type="PROSITE-ProRule" id="PRU00335"/>
    </source>
</evidence>
<dbReference type="InterPro" id="IPR039536">
    <property type="entry name" value="TetR_C_Proteobacteria"/>
</dbReference>
<dbReference type="Proteomes" id="UP000320876">
    <property type="component" value="Unassembled WGS sequence"/>
</dbReference>
<evidence type="ECO:0000313" key="6">
    <source>
        <dbReference type="EMBL" id="TQJ01691.1"/>
    </source>
</evidence>
<keyword evidence="3" id="KW-0804">Transcription</keyword>
<dbReference type="SUPFAM" id="SSF46689">
    <property type="entry name" value="Homeodomain-like"/>
    <property type="match status" value="1"/>
</dbReference>
<evidence type="ECO:0000313" key="7">
    <source>
        <dbReference type="Proteomes" id="UP000320876"/>
    </source>
</evidence>
<accession>A0A542DF38</accession>
<dbReference type="PRINTS" id="PR00455">
    <property type="entry name" value="HTHTETR"/>
</dbReference>
<dbReference type="GO" id="GO:0000976">
    <property type="term" value="F:transcription cis-regulatory region binding"/>
    <property type="evidence" value="ECO:0007669"/>
    <property type="project" value="TreeGrafter"/>
</dbReference>
<dbReference type="SUPFAM" id="SSF48498">
    <property type="entry name" value="Tetracyclin repressor-like, C-terminal domain"/>
    <property type="match status" value="1"/>
</dbReference>
<dbReference type="Pfam" id="PF00440">
    <property type="entry name" value="TetR_N"/>
    <property type="match status" value="1"/>
</dbReference>
<evidence type="ECO:0000256" key="2">
    <source>
        <dbReference type="ARBA" id="ARBA00023125"/>
    </source>
</evidence>
<dbReference type="AlphaFoldDB" id="A0A542DF38"/>
<keyword evidence="1" id="KW-0805">Transcription regulation</keyword>
<gene>
    <name evidence="6" type="ORF">FB471_1398</name>
</gene>
<dbReference type="InterPro" id="IPR001647">
    <property type="entry name" value="HTH_TetR"/>
</dbReference>
<protein>
    <submittedName>
        <fullName evidence="6">TetR family transcriptional regulator</fullName>
    </submittedName>
</protein>
<dbReference type="Pfam" id="PF14246">
    <property type="entry name" value="TetR_C_7"/>
    <property type="match status" value="1"/>
</dbReference>
<dbReference type="RefSeq" id="WP_141996520.1">
    <property type="nucleotide sequence ID" value="NZ_VFML01000001.1"/>
</dbReference>
<dbReference type="PANTHER" id="PTHR30055:SF146">
    <property type="entry name" value="HTH-TYPE TRANSCRIPTIONAL DUAL REGULATOR CECR"/>
    <property type="match status" value="1"/>
</dbReference>
<evidence type="ECO:0000259" key="5">
    <source>
        <dbReference type="PROSITE" id="PS50977"/>
    </source>
</evidence>
<evidence type="ECO:0000256" key="1">
    <source>
        <dbReference type="ARBA" id="ARBA00023015"/>
    </source>
</evidence>
<dbReference type="GO" id="GO:0045892">
    <property type="term" value="P:negative regulation of DNA-templated transcription"/>
    <property type="evidence" value="ECO:0007669"/>
    <property type="project" value="UniProtKB-ARBA"/>
</dbReference>
<dbReference type="InterPro" id="IPR009057">
    <property type="entry name" value="Homeodomain-like_sf"/>
</dbReference>
<dbReference type="OrthoDB" id="7186128at2"/>
<comment type="caution">
    <text evidence="6">The sequence shown here is derived from an EMBL/GenBank/DDBJ whole genome shotgun (WGS) entry which is preliminary data.</text>
</comment>
<evidence type="ECO:0000256" key="3">
    <source>
        <dbReference type="ARBA" id="ARBA00023163"/>
    </source>
</evidence>
<organism evidence="6 7">
    <name type="scientific">Amycolatopsis cihanbeyliensis</name>
    <dbReference type="NCBI Taxonomy" id="1128664"/>
    <lineage>
        <taxon>Bacteria</taxon>
        <taxon>Bacillati</taxon>
        <taxon>Actinomycetota</taxon>
        <taxon>Actinomycetes</taxon>
        <taxon>Pseudonocardiales</taxon>
        <taxon>Pseudonocardiaceae</taxon>
        <taxon>Amycolatopsis</taxon>
    </lineage>
</organism>
<dbReference type="FunFam" id="1.10.10.60:FF:000141">
    <property type="entry name" value="TetR family transcriptional regulator"/>
    <property type="match status" value="1"/>
</dbReference>
<feature type="domain" description="HTH tetR-type" evidence="5">
    <location>
        <begin position="13"/>
        <end position="73"/>
    </location>
</feature>
<dbReference type="Gene3D" id="1.10.357.10">
    <property type="entry name" value="Tetracycline Repressor, domain 2"/>
    <property type="match status" value="1"/>
</dbReference>
<dbReference type="InterPro" id="IPR050109">
    <property type="entry name" value="HTH-type_TetR-like_transc_reg"/>
</dbReference>
<reference evidence="6 7" key="1">
    <citation type="submission" date="2019-06" db="EMBL/GenBank/DDBJ databases">
        <title>Sequencing the genomes of 1000 actinobacteria strains.</title>
        <authorList>
            <person name="Klenk H.-P."/>
        </authorList>
    </citation>
    <scope>NUCLEOTIDE SEQUENCE [LARGE SCALE GENOMIC DNA]</scope>
    <source>
        <strain evidence="6 7">DSM 45679</strain>
    </source>
</reference>
<sequence>MDRQSGGRPRGRVDKRDAITRAARTVFSREGYARAGVETIAAEAGVSTRTVYNHFEGKQQLFTALIEHSAGQVAKALTTIIDRHLGTESGTDLDAALIALAQDWVSPDGEFADHFAMVRHLTAEATTLPPEILAAWHQAGPERAQQALARNFQRLADRGQLDITDADLAASHYIWIVLGEITSHPQTGAPPLTEDRKTELITAGVHAFLNGYRPRPIRP</sequence>
<dbReference type="PROSITE" id="PS50977">
    <property type="entry name" value="HTH_TETR_2"/>
    <property type="match status" value="1"/>
</dbReference>
<dbReference type="GO" id="GO:0003700">
    <property type="term" value="F:DNA-binding transcription factor activity"/>
    <property type="evidence" value="ECO:0007669"/>
    <property type="project" value="TreeGrafter"/>
</dbReference>
<dbReference type="PANTHER" id="PTHR30055">
    <property type="entry name" value="HTH-TYPE TRANSCRIPTIONAL REGULATOR RUTR"/>
    <property type="match status" value="1"/>
</dbReference>
<dbReference type="EMBL" id="VFML01000001">
    <property type="protein sequence ID" value="TQJ01691.1"/>
    <property type="molecule type" value="Genomic_DNA"/>
</dbReference>
<keyword evidence="2 4" id="KW-0238">DNA-binding</keyword>
<dbReference type="InterPro" id="IPR036271">
    <property type="entry name" value="Tet_transcr_reg_TetR-rel_C_sf"/>
</dbReference>
<name>A0A542DF38_AMYCI</name>